<evidence type="ECO:0000313" key="3">
    <source>
        <dbReference type="Proteomes" id="UP001231701"/>
    </source>
</evidence>
<reference evidence="2" key="1">
    <citation type="submission" date="2023-03" db="EMBL/GenBank/DDBJ databases">
        <title>Borrelidin-producing and root-colonizing Streptomyces rochei is a potent biopesticide for soil-borne oomycete-caused plant diseases.</title>
        <authorList>
            <person name="Zhou D."/>
            <person name="Wang X."/>
            <person name="Navarro-Munoz J.C."/>
            <person name="Li W."/>
            <person name="Li J."/>
            <person name="Jiu M."/>
            <person name="Deng S."/>
            <person name="Ye Y."/>
            <person name="Daly P."/>
            <person name="Wei L."/>
        </authorList>
    </citation>
    <scope>NUCLEOTIDE SEQUENCE</scope>
    <source>
        <strain evidence="2">JK1</strain>
    </source>
</reference>
<gene>
    <name evidence="2" type="ORF">P7W03_16655</name>
</gene>
<dbReference type="InterPro" id="IPR023214">
    <property type="entry name" value="HAD_sf"/>
</dbReference>
<dbReference type="GO" id="GO:0008967">
    <property type="term" value="F:phosphoglycolate phosphatase activity"/>
    <property type="evidence" value="ECO:0007669"/>
    <property type="project" value="TreeGrafter"/>
</dbReference>
<dbReference type="AlphaFoldDB" id="A0AAX3ZIW2"/>
<dbReference type="EMBL" id="CP121271">
    <property type="protein sequence ID" value="WMC87096.1"/>
    <property type="molecule type" value="Genomic_DNA"/>
</dbReference>
<dbReference type="Proteomes" id="UP001231701">
    <property type="component" value="Chromosome"/>
</dbReference>
<dbReference type="GO" id="GO:0006281">
    <property type="term" value="P:DNA repair"/>
    <property type="evidence" value="ECO:0007669"/>
    <property type="project" value="TreeGrafter"/>
</dbReference>
<name>A0AAX3ZIW2_STRRO</name>
<dbReference type="PANTHER" id="PTHR43434">
    <property type="entry name" value="PHOSPHOGLYCOLATE PHOSPHATASE"/>
    <property type="match status" value="1"/>
</dbReference>
<evidence type="ECO:0000256" key="1">
    <source>
        <dbReference type="SAM" id="MobiDB-lite"/>
    </source>
</evidence>
<feature type="region of interest" description="Disordered" evidence="1">
    <location>
        <begin position="29"/>
        <end position="53"/>
    </location>
</feature>
<dbReference type="InterPro" id="IPR050155">
    <property type="entry name" value="HAD-like_hydrolase_sf"/>
</dbReference>
<dbReference type="SUPFAM" id="SSF56784">
    <property type="entry name" value="HAD-like"/>
    <property type="match status" value="1"/>
</dbReference>
<dbReference type="InterPro" id="IPR036412">
    <property type="entry name" value="HAD-like_sf"/>
</dbReference>
<dbReference type="PANTHER" id="PTHR43434:SF1">
    <property type="entry name" value="PHOSPHOGLYCOLATE PHOSPHATASE"/>
    <property type="match status" value="1"/>
</dbReference>
<dbReference type="Gene3D" id="3.40.50.1000">
    <property type="entry name" value="HAD superfamily/HAD-like"/>
    <property type="match status" value="1"/>
</dbReference>
<dbReference type="GO" id="GO:0005829">
    <property type="term" value="C:cytosol"/>
    <property type="evidence" value="ECO:0007669"/>
    <property type="project" value="TreeGrafter"/>
</dbReference>
<evidence type="ECO:0000313" key="2">
    <source>
        <dbReference type="EMBL" id="WMC87096.1"/>
    </source>
</evidence>
<proteinExistence type="predicted"/>
<protein>
    <submittedName>
        <fullName evidence="2">HAD family hydrolase</fullName>
        <ecNumber evidence="2">3.-.-.-</ecNumber>
    </submittedName>
</protein>
<organism evidence="2 3">
    <name type="scientific">Streptomyces rochei</name>
    <name type="common">Streptomyces parvullus</name>
    <dbReference type="NCBI Taxonomy" id="1928"/>
    <lineage>
        <taxon>Bacteria</taxon>
        <taxon>Bacillati</taxon>
        <taxon>Actinomycetota</taxon>
        <taxon>Actinomycetes</taxon>
        <taxon>Kitasatosporales</taxon>
        <taxon>Streptomycetaceae</taxon>
        <taxon>Streptomyces</taxon>
        <taxon>Streptomyces rochei group</taxon>
    </lineage>
</organism>
<sequence>MVRRPVGDHHHGDDTLLVASDTDQAETVGGRIGWTGRAGRAGQPERAGGSEQSERLRDLVAGARLVLWDFDGPVCRLFAGYSADRVAAALVDWLEKAGLKELLPPEERDHPDPHVLLGAVHRSHPKDLVDEFEERLTREELRAVPGARPTAYADPLIRAWAALGVGLAITTNNSPRAVREYLATRGLLGCFAPHIYGRTQDPQLLKPDPYCLDRALDAMRVPPARALMIGDSPADVAAARKAGVPFLGYARNDRKAEQLRSAGAPVLVDSLEAVLGVVRR</sequence>
<keyword evidence="2" id="KW-0378">Hydrolase</keyword>
<accession>A0AAX3ZIW2</accession>
<dbReference type="EC" id="3.-.-.-" evidence="2"/>
<dbReference type="Pfam" id="PF00702">
    <property type="entry name" value="Hydrolase"/>
    <property type="match status" value="1"/>
</dbReference>
<dbReference type="CDD" id="cd01427">
    <property type="entry name" value="HAD_like"/>
    <property type="match status" value="1"/>
</dbReference>